<accession>A0A7W7VG28</accession>
<dbReference type="RefSeq" id="WP_184812771.1">
    <property type="nucleotide sequence ID" value="NZ_JACHJQ010000005.1"/>
</dbReference>
<feature type="domain" description="ABC transporter" evidence="5">
    <location>
        <begin position="15"/>
        <end position="256"/>
    </location>
</feature>
<dbReference type="GO" id="GO:0055085">
    <property type="term" value="P:transmembrane transport"/>
    <property type="evidence" value="ECO:0007669"/>
    <property type="project" value="UniProtKB-ARBA"/>
</dbReference>
<keyword evidence="2" id="KW-0813">Transport</keyword>
<evidence type="ECO:0000256" key="4">
    <source>
        <dbReference type="ARBA" id="ARBA00022840"/>
    </source>
</evidence>
<name>A0A7W7VG28_9PSEU</name>
<comment type="similarity">
    <text evidence="1">Belongs to the ABC transporter superfamily.</text>
</comment>
<evidence type="ECO:0000313" key="6">
    <source>
        <dbReference type="EMBL" id="MBB4908640.1"/>
    </source>
</evidence>
<dbReference type="InterPro" id="IPR017871">
    <property type="entry name" value="ABC_transporter-like_CS"/>
</dbReference>
<sequence length="333" mass="36069">MTTSEAPMPNLMELTGIRQVFRRGGKEVHAVNGVSVSVAPGETLAVIGESGSGKSTLGRVALGLITPSAGTVTFDGTVLGDLSKKDLRALRSRMQVVFQEPYESLNPRIRVGDIVEEPLIIHRSGLSKAQRREKVVAMLERVGLTAEHAERYPRNLSGGQQQRIGIARAIITEPELVVLDEPTSSLDVSVRARVLDLLRDLQREQGISYIFISHDLATVGLISDRVAVMYLGQVVEQGPTAEVLTNPKHPYTRALLSATLSTVVGEKREHVPLRGEIPNPSAAPTVCVLSGRCPIEIDECSTGPVAHRRVGDRHDVACLRVDRVDRLLPVEAG</sequence>
<reference evidence="6 7" key="1">
    <citation type="submission" date="2020-08" db="EMBL/GenBank/DDBJ databases">
        <title>Genomic Encyclopedia of Type Strains, Phase III (KMG-III): the genomes of soil and plant-associated and newly described type strains.</title>
        <authorList>
            <person name="Whitman W."/>
        </authorList>
    </citation>
    <scope>NUCLEOTIDE SEQUENCE [LARGE SCALE GENOMIC DNA]</scope>
    <source>
        <strain evidence="6 7">CECT 8960</strain>
    </source>
</reference>
<dbReference type="PROSITE" id="PS50893">
    <property type="entry name" value="ABC_TRANSPORTER_2"/>
    <property type="match status" value="1"/>
</dbReference>
<dbReference type="CDD" id="cd03257">
    <property type="entry name" value="ABC_NikE_OppD_transporters"/>
    <property type="match status" value="1"/>
</dbReference>
<proteinExistence type="inferred from homology"/>
<comment type="caution">
    <text evidence="6">The sequence shown here is derived from an EMBL/GenBank/DDBJ whole genome shotgun (WGS) entry which is preliminary data.</text>
</comment>
<dbReference type="InterPro" id="IPR050319">
    <property type="entry name" value="ABC_transp_ATP-bind"/>
</dbReference>
<dbReference type="GO" id="GO:0015833">
    <property type="term" value="P:peptide transport"/>
    <property type="evidence" value="ECO:0007669"/>
    <property type="project" value="InterPro"/>
</dbReference>
<dbReference type="SUPFAM" id="SSF52540">
    <property type="entry name" value="P-loop containing nucleoside triphosphate hydrolases"/>
    <property type="match status" value="1"/>
</dbReference>
<dbReference type="NCBIfam" id="TIGR01727">
    <property type="entry name" value="oligo_HPY"/>
    <property type="match status" value="1"/>
</dbReference>
<evidence type="ECO:0000313" key="7">
    <source>
        <dbReference type="Proteomes" id="UP000520767"/>
    </source>
</evidence>
<evidence type="ECO:0000256" key="2">
    <source>
        <dbReference type="ARBA" id="ARBA00022448"/>
    </source>
</evidence>
<keyword evidence="3" id="KW-0547">Nucleotide-binding</keyword>
<organism evidence="6 7">
    <name type="scientific">Actinophytocola algeriensis</name>
    <dbReference type="NCBI Taxonomy" id="1768010"/>
    <lineage>
        <taxon>Bacteria</taxon>
        <taxon>Bacillati</taxon>
        <taxon>Actinomycetota</taxon>
        <taxon>Actinomycetes</taxon>
        <taxon>Pseudonocardiales</taxon>
        <taxon>Pseudonocardiaceae</taxon>
    </lineage>
</organism>
<dbReference type="GO" id="GO:0016887">
    <property type="term" value="F:ATP hydrolysis activity"/>
    <property type="evidence" value="ECO:0007669"/>
    <property type="project" value="InterPro"/>
</dbReference>
<dbReference type="Gene3D" id="3.40.50.300">
    <property type="entry name" value="P-loop containing nucleotide triphosphate hydrolases"/>
    <property type="match status" value="1"/>
</dbReference>
<protein>
    <submittedName>
        <fullName evidence="6">Oligopeptide/dipeptide ABC transporter ATP-binding protein</fullName>
    </submittedName>
</protein>
<dbReference type="FunFam" id="3.40.50.300:FF:000016">
    <property type="entry name" value="Oligopeptide ABC transporter ATP-binding component"/>
    <property type="match status" value="1"/>
</dbReference>
<dbReference type="InterPro" id="IPR013563">
    <property type="entry name" value="Oligopep_ABC_C"/>
</dbReference>
<dbReference type="Proteomes" id="UP000520767">
    <property type="component" value="Unassembled WGS sequence"/>
</dbReference>
<dbReference type="PANTHER" id="PTHR43776">
    <property type="entry name" value="TRANSPORT ATP-BINDING PROTEIN"/>
    <property type="match status" value="1"/>
</dbReference>
<dbReference type="SMART" id="SM00382">
    <property type="entry name" value="AAA"/>
    <property type="match status" value="1"/>
</dbReference>
<keyword evidence="7" id="KW-1185">Reference proteome</keyword>
<dbReference type="Pfam" id="PF08352">
    <property type="entry name" value="oligo_HPY"/>
    <property type="match status" value="1"/>
</dbReference>
<evidence type="ECO:0000256" key="3">
    <source>
        <dbReference type="ARBA" id="ARBA00022741"/>
    </source>
</evidence>
<dbReference type="PANTHER" id="PTHR43776:SF7">
    <property type="entry name" value="D,D-DIPEPTIDE TRANSPORT ATP-BINDING PROTEIN DDPF-RELATED"/>
    <property type="match status" value="1"/>
</dbReference>
<dbReference type="PROSITE" id="PS00211">
    <property type="entry name" value="ABC_TRANSPORTER_1"/>
    <property type="match status" value="1"/>
</dbReference>
<dbReference type="InterPro" id="IPR003593">
    <property type="entry name" value="AAA+_ATPase"/>
</dbReference>
<keyword evidence="4 6" id="KW-0067">ATP-binding</keyword>
<gene>
    <name evidence="6" type="ORF">FHR82_004893</name>
</gene>
<dbReference type="AlphaFoldDB" id="A0A7W7VG28"/>
<dbReference type="EMBL" id="JACHJQ010000005">
    <property type="protein sequence ID" value="MBB4908640.1"/>
    <property type="molecule type" value="Genomic_DNA"/>
</dbReference>
<dbReference type="InterPro" id="IPR003439">
    <property type="entry name" value="ABC_transporter-like_ATP-bd"/>
</dbReference>
<dbReference type="GO" id="GO:0005524">
    <property type="term" value="F:ATP binding"/>
    <property type="evidence" value="ECO:0007669"/>
    <property type="project" value="UniProtKB-KW"/>
</dbReference>
<evidence type="ECO:0000259" key="5">
    <source>
        <dbReference type="PROSITE" id="PS50893"/>
    </source>
</evidence>
<dbReference type="Pfam" id="PF00005">
    <property type="entry name" value="ABC_tran"/>
    <property type="match status" value="1"/>
</dbReference>
<dbReference type="InterPro" id="IPR027417">
    <property type="entry name" value="P-loop_NTPase"/>
</dbReference>
<evidence type="ECO:0000256" key="1">
    <source>
        <dbReference type="ARBA" id="ARBA00005417"/>
    </source>
</evidence>